<protein>
    <submittedName>
        <fullName evidence="2">Uncharacterized protein</fullName>
    </submittedName>
</protein>
<dbReference type="AlphaFoldDB" id="A0A195BLM4"/>
<keyword evidence="3" id="KW-1185">Reference proteome</keyword>
<sequence length="50" mass="5529">MLSPIPQTTVVNLSTGVVKEDAVHFQDEQQRNSTTVSRPPRNGVHIANMQ</sequence>
<feature type="region of interest" description="Disordered" evidence="1">
    <location>
        <begin position="22"/>
        <end position="50"/>
    </location>
</feature>
<gene>
    <name evidence="2" type="ORF">ALC53_04483</name>
</gene>
<accession>A0A195BLM4</accession>
<reference evidence="2 3" key="1">
    <citation type="submission" date="2015-09" db="EMBL/GenBank/DDBJ databases">
        <title>Atta colombica WGS genome.</title>
        <authorList>
            <person name="Nygaard S."/>
            <person name="Hu H."/>
            <person name="Boomsma J."/>
            <person name="Zhang G."/>
        </authorList>
    </citation>
    <scope>NUCLEOTIDE SEQUENCE [LARGE SCALE GENOMIC DNA]</scope>
    <source>
        <strain evidence="2">Treedump-2</strain>
        <tissue evidence="2">Whole body</tissue>
    </source>
</reference>
<evidence type="ECO:0000256" key="1">
    <source>
        <dbReference type="SAM" id="MobiDB-lite"/>
    </source>
</evidence>
<organism evidence="2 3">
    <name type="scientific">Atta colombica</name>
    <dbReference type="NCBI Taxonomy" id="520822"/>
    <lineage>
        <taxon>Eukaryota</taxon>
        <taxon>Metazoa</taxon>
        <taxon>Ecdysozoa</taxon>
        <taxon>Arthropoda</taxon>
        <taxon>Hexapoda</taxon>
        <taxon>Insecta</taxon>
        <taxon>Pterygota</taxon>
        <taxon>Neoptera</taxon>
        <taxon>Endopterygota</taxon>
        <taxon>Hymenoptera</taxon>
        <taxon>Apocrita</taxon>
        <taxon>Aculeata</taxon>
        <taxon>Formicoidea</taxon>
        <taxon>Formicidae</taxon>
        <taxon>Myrmicinae</taxon>
        <taxon>Atta</taxon>
    </lineage>
</organism>
<proteinExistence type="predicted"/>
<dbReference type="EMBL" id="KQ976450">
    <property type="protein sequence ID" value="KYM85702.1"/>
    <property type="molecule type" value="Genomic_DNA"/>
</dbReference>
<dbReference type="Proteomes" id="UP000078540">
    <property type="component" value="Unassembled WGS sequence"/>
</dbReference>
<name>A0A195BLM4_9HYME</name>
<evidence type="ECO:0000313" key="3">
    <source>
        <dbReference type="Proteomes" id="UP000078540"/>
    </source>
</evidence>
<evidence type="ECO:0000313" key="2">
    <source>
        <dbReference type="EMBL" id="KYM85702.1"/>
    </source>
</evidence>